<reference evidence="2" key="1">
    <citation type="submission" date="2022-10" db="EMBL/GenBank/DDBJ databases">
        <title>Genome assembly of Pristionchus species.</title>
        <authorList>
            <person name="Yoshida K."/>
            <person name="Sommer R.J."/>
        </authorList>
    </citation>
    <scope>NUCLEOTIDE SEQUENCE [LARGE SCALE GENOMIC DNA]</scope>
    <source>
        <strain evidence="2">RS5460</strain>
    </source>
</reference>
<sequence>LAMHLFDLLHDVLRELMIMMSINDCMRLRRTCRTFEKLVANTHAVFDYGEIVVKEIQVDGKQENMDAHKKNLQRLNLAKPGSTSISQKSVMSISSDLCFAQFVLGNVQSE</sequence>
<organism evidence="1 2">
    <name type="scientific">Pristionchus mayeri</name>
    <dbReference type="NCBI Taxonomy" id="1317129"/>
    <lineage>
        <taxon>Eukaryota</taxon>
        <taxon>Metazoa</taxon>
        <taxon>Ecdysozoa</taxon>
        <taxon>Nematoda</taxon>
        <taxon>Chromadorea</taxon>
        <taxon>Rhabditida</taxon>
        <taxon>Rhabditina</taxon>
        <taxon>Diplogasteromorpha</taxon>
        <taxon>Diplogasteroidea</taxon>
        <taxon>Neodiplogasteridae</taxon>
        <taxon>Pristionchus</taxon>
    </lineage>
</organism>
<gene>
    <name evidence="1" type="ORF">PMAYCL1PPCAC_22356</name>
</gene>
<dbReference type="Proteomes" id="UP001328107">
    <property type="component" value="Unassembled WGS sequence"/>
</dbReference>
<name>A0AAN5CW82_9BILA</name>
<accession>A0AAN5CW82</accession>
<keyword evidence="2" id="KW-1185">Reference proteome</keyword>
<dbReference type="EMBL" id="BTRK01000005">
    <property type="protein sequence ID" value="GMR52161.1"/>
    <property type="molecule type" value="Genomic_DNA"/>
</dbReference>
<proteinExistence type="predicted"/>
<protein>
    <recommendedName>
        <fullName evidence="3">F-box domain-containing protein</fullName>
    </recommendedName>
</protein>
<feature type="non-terminal residue" evidence="1">
    <location>
        <position position="1"/>
    </location>
</feature>
<dbReference type="AlphaFoldDB" id="A0AAN5CW82"/>
<comment type="caution">
    <text evidence="1">The sequence shown here is derived from an EMBL/GenBank/DDBJ whole genome shotgun (WGS) entry which is preliminary data.</text>
</comment>
<evidence type="ECO:0000313" key="1">
    <source>
        <dbReference type="EMBL" id="GMR52161.1"/>
    </source>
</evidence>
<evidence type="ECO:0000313" key="2">
    <source>
        <dbReference type="Proteomes" id="UP001328107"/>
    </source>
</evidence>
<evidence type="ECO:0008006" key="3">
    <source>
        <dbReference type="Google" id="ProtNLM"/>
    </source>
</evidence>